<dbReference type="AlphaFoldDB" id="A0A1G7ZQ50"/>
<dbReference type="EMBL" id="FNCJ01000007">
    <property type="protein sequence ID" value="SDH10843.1"/>
    <property type="molecule type" value="Genomic_DNA"/>
</dbReference>
<evidence type="ECO:0000313" key="2">
    <source>
        <dbReference type="Proteomes" id="UP000199706"/>
    </source>
</evidence>
<gene>
    <name evidence="1" type="ORF">SAMN05216466_107128</name>
</gene>
<organism evidence="1 2">
    <name type="scientific">Paraburkholderia phenazinium</name>
    <dbReference type="NCBI Taxonomy" id="60549"/>
    <lineage>
        <taxon>Bacteria</taxon>
        <taxon>Pseudomonadati</taxon>
        <taxon>Pseudomonadota</taxon>
        <taxon>Betaproteobacteria</taxon>
        <taxon>Burkholderiales</taxon>
        <taxon>Burkholderiaceae</taxon>
        <taxon>Paraburkholderia</taxon>
    </lineage>
</organism>
<dbReference type="RefSeq" id="WP_176860767.1">
    <property type="nucleotide sequence ID" value="NZ_FNCJ01000007.1"/>
</dbReference>
<reference evidence="1 2" key="1">
    <citation type="submission" date="2016-10" db="EMBL/GenBank/DDBJ databases">
        <authorList>
            <person name="de Groot N.N."/>
        </authorList>
    </citation>
    <scope>NUCLEOTIDE SEQUENCE [LARGE SCALE GENOMIC DNA]</scope>
    <source>
        <strain evidence="1 2">LMG 2247</strain>
    </source>
</reference>
<protein>
    <submittedName>
        <fullName evidence="1">Uncharacterized protein</fullName>
    </submittedName>
</protein>
<name>A0A1G7ZQ50_9BURK</name>
<dbReference type="Proteomes" id="UP000199706">
    <property type="component" value="Unassembled WGS sequence"/>
</dbReference>
<sequence>MFYTEFGFRTYRVRTSHYILRFVNHYDEYVNSVLVRSADYSQICLQ</sequence>
<evidence type="ECO:0000313" key="1">
    <source>
        <dbReference type="EMBL" id="SDH10843.1"/>
    </source>
</evidence>
<proteinExistence type="predicted"/>
<accession>A0A1G7ZQ50</accession>